<accession>C8NL51</accession>
<dbReference type="OrthoDB" id="4336046at2"/>
<evidence type="ECO:0000313" key="2">
    <source>
        <dbReference type="EMBL" id="BAC18164.1"/>
    </source>
</evidence>
<dbReference type="Proteomes" id="UP000001409">
    <property type="component" value="Chromosome"/>
</dbReference>
<feature type="transmembrane region" description="Helical" evidence="1">
    <location>
        <begin position="32"/>
        <end position="53"/>
    </location>
</feature>
<reference evidence="2 3" key="1">
    <citation type="journal article" date="2003" name="Genome Res.">
        <title>Comparative complete genome sequence analysis of the amino acid replacements responsible for the thermostability of Corynebacterium efficiens.</title>
        <authorList>
            <person name="Nishio Y."/>
            <person name="Nakamura Y."/>
            <person name="Kawarabayasi Y."/>
            <person name="Usuda Y."/>
            <person name="Kimura E."/>
            <person name="Sugimoto S."/>
            <person name="Matsui K."/>
            <person name="Yamagishi A."/>
            <person name="Kikuchi H."/>
            <person name="Ikeo K."/>
            <person name="Gojobori T."/>
        </authorList>
    </citation>
    <scope>NUCLEOTIDE SEQUENCE [LARGE SCALE GENOMIC DNA]</scope>
    <source>
        <strain evidence="3">DSM 44549 / YS-314 / AJ 12310 / JCM 11189 / NBRC 100395</strain>
    </source>
</reference>
<proteinExistence type="predicted"/>
<keyword evidence="1" id="KW-1133">Transmembrane helix</keyword>
<dbReference type="KEGG" id="cef:CE1354"/>
<dbReference type="eggNOG" id="COG3087">
    <property type="taxonomic scope" value="Bacteria"/>
</dbReference>
<feature type="transmembrane region" description="Helical" evidence="1">
    <location>
        <begin position="251"/>
        <end position="272"/>
    </location>
</feature>
<keyword evidence="1" id="KW-0812">Transmembrane</keyword>
<feature type="transmembrane region" description="Helical" evidence="1">
    <location>
        <begin position="73"/>
        <end position="95"/>
    </location>
</feature>
<dbReference type="EMBL" id="BA000035">
    <property type="protein sequence ID" value="BAC18164.1"/>
    <property type="molecule type" value="Genomic_DNA"/>
</dbReference>
<feature type="transmembrane region" description="Helical" evidence="1">
    <location>
        <begin position="116"/>
        <end position="140"/>
    </location>
</feature>
<keyword evidence="1" id="KW-0472">Membrane</keyword>
<evidence type="ECO:0000256" key="1">
    <source>
        <dbReference type="SAM" id="Phobius"/>
    </source>
</evidence>
<keyword evidence="3" id="KW-1185">Reference proteome</keyword>
<organism evidence="2 3">
    <name type="scientific">Corynebacterium efficiens (strain DSM 44549 / YS-314 / AJ 12310 / JCM 11189 / NBRC 100395)</name>
    <dbReference type="NCBI Taxonomy" id="196164"/>
    <lineage>
        <taxon>Bacteria</taxon>
        <taxon>Bacillati</taxon>
        <taxon>Actinomycetota</taxon>
        <taxon>Actinomycetes</taxon>
        <taxon>Mycobacteriales</taxon>
        <taxon>Corynebacteriaceae</taxon>
        <taxon>Corynebacterium</taxon>
    </lineage>
</organism>
<name>Q8FPY2_COREF</name>
<sequence length="277" mass="29136">MIMHTPTINRPQHLRFSYLLHSEYIKLTSLRVTFLALVTLLLVGLGASTLYALTLEDAGLPETFSVGLVLDGVTIGAVVFGQIIAGILGVLAITTEYSSGTIHPTFIAAPGRLRVLMAKSVVVFLLVTTTALVTVFGAWLTSYPFFAEFGLQATPATRGFIMALVGAGIYIGCCAIFGLGIGTLLRSAAGGSMAVIGATMLLPVFLSVLPPTDPVRYMRLYTLGHAGNSMAGIGEVGGPFADVTDMYLSPLGGWITAIAWAGITLVIAGVILRRRDV</sequence>
<protein>
    <recommendedName>
        <fullName evidence="4">ABC transporter permease protein</fullName>
    </recommendedName>
</protein>
<accession>Q8FPY2</accession>
<evidence type="ECO:0008006" key="4">
    <source>
        <dbReference type="Google" id="ProtNLM"/>
    </source>
</evidence>
<feature type="transmembrane region" description="Helical" evidence="1">
    <location>
        <begin position="188"/>
        <end position="209"/>
    </location>
</feature>
<dbReference type="HOGENOM" id="CLU_051674_1_0_11"/>
<feature type="transmembrane region" description="Helical" evidence="1">
    <location>
        <begin position="160"/>
        <end position="181"/>
    </location>
</feature>
<dbReference type="AlphaFoldDB" id="Q8FPY2"/>
<dbReference type="STRING" id="196164.gene:10741763"/>
<evidence type="ECO:0000313" key="3">
    <source>
        <dbReference type="Proteomes" id="UP000001409"/>
    </source>
</evidence>